<dbReference type="RefSeq" id="WP_188505970.1">
    <property type="nucleotide sequence ID" value="NZ_BMER01000001.1"/>
</dbReference>
<dbReference type="InterPro" id="IPR020846">
    <property type="entry name" value="MFS_dom"/>
</dbReference>
<dbReference type="GO" id="GO:0015134">
    <property type="term" value="F:hexuronate transmembrane transporter activity"/>
    <property type="evidence" value="ECO:0007669"/>
    <property type="project" value="TreeGrafter"/>
</dbReference>
<dbReference type="PROSITE" id="PS50850">
    <property type="entry name" value="MFS"/>
    <property type="match status" value="1"/>
</dbReference>
<dbReference type="InterPro" id="IPR036259">
    <property type="entry name" value="MFS_trans_sf"/>
</dbReference>
<dbReference type="CDD" id="cd17319">
    <property type="entry name" value="MFS_ExuT_GudP_like"/>
    <property type="match status" value="1"/>
</dbReference>
<feature type="transmembrane region" description="Helical" evidence="5">
    <location>
        <begin position="134"/>
        <end position="156"/>
    </location>
</feature>
<evidence type="ECO:0000256" key="3">
    <source>
        <dbReference type="ARBA" id="ARBA00022989"/>
    </source>
</evidence>
<keyword evidence="2 5" id="KW-0812">Transmembrane</keyword>
<keyword evidence="3 5" id="KW-1133">Transmembrane helix</keyword>
<feature type="domain" description="Major facilitator superfamily (MFS) profile" evidence="6">
    <location>
        <begin position="13"/>
        <end position="425"/>
    </location>
</feature>
<dbReference type="AlphaFoldDB" id="A0A917MC79"/>
<comment type="caution">
    <text evidence="7">The sequence shown here is derived from an EMBL/GenBank/DDBJ whole genome shotgun (WGS) entry which is preliminary data.</text>
</comment>
<feature type="transmembrane region" description="Helical" evidence="5">
    <location>
        <begin position="103"/>
        <end position="122"/>
    </location>
</feature>
<sequence>MASIIIKNYRWLIVSLLFVATTINYLDRQIIGLLKPTLEKEFNWSETDFAHIVMAFTAAYAIGLLVFGRLIDKVGTKWGYAISVVVWSVAGMLHAVARGVFGFAAARIGLGIGEAGNFPAAMKAVAEWFPKKERALATGIFNAGTSIGVVTALFMTPWILTHYGWQEVFWITGSLGFVWLMVWWWLYEVPAEQKRLSADELKLIQSGQTMAETETDQKPIKWGRLFSFPQTWAFITGKLLIDPIYWFFLFWLPSYFSSTFSLDLTKPSPELMVIYAATTVGSIAGGYFSSLLVKRGWRTLNARKAALLVFAILETSIILTQFVTDVWIAVALISAAVAVHQAWATNIFTMASDMFPKSTVSSVVGIGGMAGAVGGILFPMLVGYLLDAYKLQGNLSGGYNLLFTICGMTYLVAWAIIHVLTRSASRIDAFDQKFNH</sequence>
<dbReference type="Pfam" id="PF07690">
    <property type="entry name" value="MFS_1"/>
    <property type="match status" value="1"/>
</dbReference>
<evidence type="ECO:0000256" key="5">
    <source>
        <dbReference type="SAM" id="Phobius"/>
    </source>
</evidence>
<accession>A0A917MC79</accession>
<feature type="transmembrane region" description="Helical" evidence="5">
    <location>
        <begin position="305"/>
        <end position="323"/>
    </location>
</feature>
<organism evidence="7 8">
    <name type="scientific">Parapedobacter pyrenivorans</name>
    <dbReference type="NCBI Taxonomy" id="1305674"/>
    <lineage>
        <taxon>Bacteria</taxon>
        <taxon>Pseudomonadati</taxon>
        <taxon>Bacteroidota</taxon>
        <taxon>Sphingobacteriia</taxon>
        <taxon>Sphingobacteriales</taxon>
        <taxon>Sphingobacteriaceae</taxon>
        <taxon>Parapedobacter</taxon>
    </lineage>
</organism>
<dbReference type="Proteomes" id="UP000660862">
    <property type="component" value="Unassembled WGS sequence"/>
</dbReference>
<feature type="transmembrane region" description="Helical" evidence="5">
    <location>
        <begin position="329"/>
        <end position="351"/>
    </location>
</feature>
<evidence type="ECO:0000256" key="4">
    <source>
        <dbReference type="ARBA" id="ARBA00023136"/>
    </source>
</evidence>
<feature type="transmembrane region" description="Helical" evidence="5">
    <location>
        <begin position="363"/>
        <end position="386"/>
    </location>
</feature>
<protein>
    <submittedName>
        <fullName evidence="7">MFS transporter</fullName>
    </submittedName>
</protein>
<dbReference type="GO" id="GO:0016020">
    <property type="term" value="C:membrane"/>
    <property type="evidence" value="ECO:0007669"/>
    <property type="project" value="UniProtKB-SubCell"/>
</dbReference>
<feature type="transmembrane region" description="Helical" evidence="5">
    <location>
        <begin position="52"/>
        <end position="71"/>
    </location>
</feature>
<dbReference type="EMBL" id="BMER01000001">
    <property type="protein sequence ID" value="GGG88153.1"/>
    <property type="molecule type" value="Genomic_DNA"/>
</dbReference>
<evidence type="ECO:0000256" key="2">
    <source>
        <dbReference type="ARBA" id="ARBA00022692"/>
    </source>
</evidence>
<evidence type="ECO:0000256" key="1">
    <source>
        <dbReference type="ARBA" id="ARBA00004141"/>
    </source>
</evidence>
<feature type="transmembrane region" description="Helical" evidence="5">
    <location>
        <begin position="398"/>
        <end position="417"/>
    </location>
</feature>
<dbReference type="InterPro" id="IPR050382">
    <property type="entry name" value="MFS_Na/Anion_cotransporter"/>
</dbReference>
<dbReference type="PANTHER" id="PTHR11662">
    <property type="entry name" value="SOLUTE CARRIER FAMILY 17"/>
    <property type="match status" value="1"/>
</dbReference>
<feature type="transmembrane region" description="Helical" evidence="5">
    <location>
        <begin position="168"/>
        <end position="187"/>
    </location>
</feature>
<dbReference type="Gene3D" id="1.20.1250.20">
    <property type="entry name" value="MFS general substrate transporter like domains"/>
    <property type="match status" value="2"/>
</dbReference>
<dbReference type="InterPro" id="IPR011701">
    <property type="entry name" value="MFS"/>
</dbReference>
<evidence type="ECO:0000259" key="6">
    <source>
        <dbReference type="PROSITE" id="PS50850"/>
    </source>
</evidence>
<feature type="transmembrane region" description="Helical" evidence="5">
    <location>
        <begin position="78"/>
        <end position="97"/>
    </location>
</feature>
<comment type="subcellular location">
    <subcellularLocation>
        <location evidence="1">Membrane</location>
        <topology evidence="1">Multi-pass membrane protein</topology>
    </subcellularLocation>
</comment>
<name>A0A917MC79_9SPHI</name>
<dbReference type="SUPFAM" id="SSF103473">
    <property type="entry name" value="MFS general substrate transporter"/>
    <property type="match status" value="1"/>
</dbReference>
<feature type="transmembrane region" description="Helical" evidence="5">
    <location>
        <begin position="231"/>
        <end position="252"/>
    </location>
</feature>
<evidence type="ECO:0000313" key="8">
    <source>
        <dbReference type="Proteomes" id="UP000660862"/>
    </source>
</evidence>
<reference evidence="7" key="1">
    <citation type="journal article" date="2014" name="Int. J. Syst. Evol. Microbiol.">
        <title>Complete genome sequence of Corynebacterium casei LMG S-19264T (=DSM 44701T), isolated from a smear-ripened cheese.</title>
        <authorList>
            <consortium name="US DOE Joint Genome Institute (JGI-PGF)"/>
            <person name="Walter F."/>
            <person name="Albersmeier A."/>
            <person name="Kalinowski J."/>
            <person name="Ruckert C."/>
        </authorList>
    </citation>
    <scope>NUCLEOTIDE SEQUENCE</scope>
    <source>
        <strain evidence="7">CGMCC 1.12195</strain>
    </source>
</reference>
<proteinExistence type="predicted"/>
<gene>
    <name evidence="7" type="ORF">GCM10007415_22650</name>
</gene>
<dbReference type="PANTHER" id="PTHR11662:SF285">
    <property type="entry name" value="HEXURONATE TRANSPORTER"/>
    <property type="match status" value="1"/>
</dbReference>
<keyword evidence="4 5" id="KW-0472">Membrane</keyword>
<keyword evidence="8" id="KW-1185">Reference proteome</keyword>
<reference evidence="7" key="2">
    <citation type="submission" date="2020-09" db="EMBL/GenBank/DDBJ databases">
        <authorList>
            <person name="Sun Q."/>
            <person name="Zhou Y."/>
        </authorList>
    </citation>
    <scope>NUCLEOTIDE SEQUENCE</scope>
    <source>
        <strain evidence="7">CGMCC 1.12195</strain>
    </source>
</reference>
<feature type="transmembrane region" description="Helical" evidence="5">
    <location>
        <begin position="272"/>
        <end position="293"/>
    </location>
</feature>
<evidence type="ECO:0000313" key="7">
    <source>
        <dbReference type="EMBL" id="GGG88153.1"/>
    </source>
</evidence>